<dbReference type="EMBL" id="WTYR01000001">
    <property type="protein sequence ID" value="MXP08827.1"/>
    <property type="molecule type" value="Genomic_DNA"/>
</dbReference>
<keyword evidence="2" id="KW-1185">Reference proteome</keyword>
<sequence>MSARWASRARVINATLPTHHRASGTGCAQQQATALFSLRLQRGELVNEDVGYEQI</sequence>
<evidence type="ECO:0000313" key="1">
    <source>
        <dbReference type="EMBL" id="MXP08827.1"/>
    </source>
</evidence>
<organism evidence="1 2">
    <name type="scientific">Alteriqipengyuania halimionae</name>
    <dbReference type="NCBI Taxonomy" id="1926630"/>
    <lineage>
        <taxon>Bacteria</taxon>
        <taxon>Pseudomonadati</taxon>
        <taxon>Pseudomonadota</taxon>
        <taxon>Alphaproteobacteria</taxon>
        <taxon>Sphingomonadales</taxon>
        <taxon>Erythrobacteraceae</taxon>
        <taxon>Alteriqipengyuania</taxon>
    </lineage>
</organism>
<accession>A0A6I4U3M7</accession>
<dbReference type="RefSeq" id="WP_160615347.1">
    <property type="nucleotide sequence ID" value="NZ_WTYR01000001.1"/>
</dbReference>
<evidence type="ECO:0000313" key="2">
    <source>
        <dbReference type="Proteomes" id="UP000429229"/>
    </source>
</evidence>
<gene>
    <name evidence="1" type="ORF">GRI68_01360</name>
</gene>
<protein>
    <submittedName>
        <fullName evidence="1">Uncharacterized protein</fullName>
    </submittedName>
</protein>
<proteinExistence type="predicted"/>
<name>A0A6I4U3M7_9SPHN</name>
<dbReference type="Proteomes" id="UP000429229">
    <property type="component" value="Unassembled WGS sequence"/>
</dbReference>
<dbReference type="AlphaFoldDB" id="A0A6I4U3M7"/>
<reference evidence="1 2" key="1">
    <citation type="submission" date="2019-12" db="EMBL/GenBank/DDBJ databases">
        <title>Genomic-based taxomic classification of the family Erythrobacteraceae.</title>
        <authorList>
            <person name="Xu L."/>
        </authorList>
    </citation>
    <scope>NUCLEOTIDE SEQUENCE [LARGE SCALE GENOMIC DNA]</scope>
    <source>
        <strain evidence="1 2">LMG 29519</strain>
    </source>
</reference>
<comment type="caution">
    <text evidence="1">The sequence shown here is derived from an EMBL/GenBank/DDBJ whole genome shotgun (WGS) entry which is preliminary data.</text>
</comment>